<evidence type="ECO:0000259" key="1">
    <source>
        <dbReference type="Pfam" id="PF06114"/>
    </source>
</evidence>
<dbReference type="PANTHER" id="PTHR43236:SF1">
    <property type="entry name" value="BLL7220 PROTEIN"/>
    <property type="match status" value="1"/>
</dbReference>
<gene>
    <name evidence="2" type="ORF">GCM10008917_04540</name>
</gene>
<dbReference type="Proteomes" id="UP001400965">
    <property type="component" value="Unassembled WGS sequence"/>
</dbReference>
<protein>
    <recommendedName>
        <fullName evidence="1">IrrE N-terminal-like domain-containing protein</fullName>
    </recommendedName>
</protein>
<dbReference type="InterPro" id="IPR052345">
    <property type="entry name" value="Rad_response_metalloprotease"/>
</dbReference>
<evidence type="ECO:0000313" key="3">
    <source>
        <dbReference type="Proteomes" id="UP001400965"/>
    </source>
</evidence>
<organism evidence="2 3">
    <name type="scientific">Paraclostridium tenue</name>
    <dbReference type="NCBI Taxonomy" id="1737"/>
    <lineage>
        <taxon>Bacteria</taxon>
        <taxon>Bacillati</taxon>
        <taxon>Bacillota</taxon>
        <taxon>Clostridia</taxon>
        <taxon>Peptostreptococcales</taxon>
        <taxon>Peptostreptococcaceae</taxon>
        <taxon>Paraclostridium</taxon>
    </lineage>
</organism>
<dbReference type="InterPro" id="IPR010359">
    <property type="entry name" value="IrrE_HExxH"/>
</dbReference>
<accession>A0ABN1LYF9</accession>
<name>A0ABN1LYF9_9FIRM</name>
<sequence>MNYIKVKSKSTKEICEIAHLVRRVCDKLYRDNEKFPIAEFIETIVQSIDKDLYFGVLSKAEMGENHGLTDPVNKTIFIREDVYENALKGNGRDRFTIAHELGHYLMHTSEDIVFTRSSVKLKPYEDSEWQANVFASELLMPEYLISDKDNVFTLMSRFGVSSSAANVRLNKIRN</sequence>
<feature type="domain" description="IrrE N-terminal-like" evidence="1">
    <location>
        <begin position="70"/>
        <end position="170"/>
    </location>
</feature>
<dbReference type="EMBL" id="BAAACP010000002">
    <property type="protein sequence ID" value="GAA0861781.1"/>
    <property type="molecule type" value="Genomic_DNA"/>
</dbReference>
<evidence type="ECO:0000313" key="2">
    <source>
        <dbReference type="EMBL" id="GAA0861781.1"/>
    </source>
</evidence>
<dbReference type="PANTHER" id="PTHR43236">
    <property type="entry name" value="ANTITOXIN HIGA1"/>
    <property type="match status" value="1"/>
</dbReference>
<dbReference type="Pfam" id="PF06114">
    <property type="entry name" value="Peptidase_M78"/>
    <property type="match status" value="1"/>
</dbReference>
<reference evidence="2 3" key="1">
    <citation type="journal article" date="2019" name="Int. J. Syst. Evol. Microbiol.">
        <title>The Global Catalogue of Microorganisms (GCM) 10K type strain sequencing project: providing services to taxonomists for standard genome sequencing and annotation.</title>
        <authorList>
            <consortium name="The Broad Institute Genomics Platform"/>
            <consortium name="The Broad Institute Genome Sequencing Center for Infectious Disease"/>
            <person name="Wu L."/>
            <person name="Ma J."/>
        </authorList>
    </citation>
    <scope>NUCLEOTIDE SEQUENCE [LARGE SCALE GENOMIC DNA]</scope>
    <source>
        <strain evidence="2 3">JCM 6486</strain>
    </source>
</reference>
<dbReference type="Gene3D" id="1.10.10.2910">
    <property type="match status" value="1"/>
</dbReference>
<dbReference type="RefSeq" id="WP_346041716.1">
    <property type="nucleotide sequence ID" value="NZ_BAAACP010000002.1"/>
</dbReference>
<keyword evidence="3" id="KW-1185">Reference proteome</keyword>
<proteinExistence type="predicted"/>
<comment type="caution">
    <text evidence="2">The sequence shown here is derived from an EMBL/GenBank/DDBJ whole genome shotgun (WGS) entry which is preliminary data.</text>
</comment>